<dbReference type="Pfam" id="PF03692">
    <property type="entry name" value="CxxCxxCC"/>
    <property type="match status" value="1"/>
</dbReference>
<accession>A0A3L7AAJ2</accession>
<dbReference type="InterPro" id="IPR005358">
    <property type="entry name" value="Puta_zinc/iron-chelating_dom"/>
</dbReference>
<sequence>MASSTSSDGPGPADFFHAQRAAFRDTLARFAGRPDLLDRMWMQAFSSFEHNVEVETEGMPQLACHKGCGTCCQLQVVATMPEVLMVARYVRAMAGGFGRVGVDLRGRLAGAGPAEEPAHPMALGRECPFLAEGLCVIYPVRPMACRGHASFDKEACVSALCGGAEDVPVSGAHRAVRGLVQSALQSALHDAGLPWGVYDLVGALRLALAHADGEAAFRAGEDFMMPAAADRAVRADMGAAFVRLGLA</sequence>
<dbReference type="OrthoDB" id="259086at2"/>
<evidence type="ECO:0000313" key="1">
    <source>
        <dbReference type="EMBL" id="RLP76681.1"/>
    </source>
</evidence>
<dbReference type="RefSeq" id="WP_121624135.1">
    <property type="nucleotide sequence ID" value="NZ_JACIIW010000007.1"/>
</dbReference>
<protein>
    <submittedName>
        <fullName evidence="1">YkgJ family cysteine cluster protein</fullName>
    </submittedName>
</protein>
<gene>
    <name evidence="1" type="ORF">D9R14_14935</name>
</gene>
<organism evidence="1 2">
    <name type="scientific">Xanthobacter tagetidis</name>
    <dbReference type="NCBI Taxonomy" id="60216"/>
    <lineage>
        <taxon>Bacteria</taxon>
        <taxon>Pseudomonadati</taxon>
        <taxon>Pseudomonadota</taxon>
        <taxon>Alphaproteobacteria</taxon>
        <taxon>Hyphomicrobiales</taxon>
        <taxon>Xanthobacteraceae</taxon>
        <taxon>Xanthobacter</taxon>
    </lineage>
</organism>
<dbReference type="AlphaFoldDB" id="A0A3L7AAJ2"/>
<proteinExistence type="predicted"/>
<dbReference type="EMBL" id="RCTF01000012">
    <property type="protein sequence ID" value="RLP76681.1"/>
    <property type="molecule type" value="Genomic_DNA"/>
</dbReference>
<keyword evidence="2" id="KW-1185">Reference proteome</keyword>
<dbReference type="Proteomes" id="UP000269692">
    <property type="component" value="Unassembled WGS sequence"/>
</dbReference>
<name>A0A3L7AAJ2_9HYPH</name>
<reference evidence="1 2" key="1">
    <citation type="submission" date="2018-10" db="EMBL/GenBank/DDBJ databases">
        <title>Xanthobacter tagetidis genome sequencing and assembly.</title>
        <authorList>
            <person name="Maclea K.S."/>
            <person name="Goen A.E."/>
            <person name="Fatima S.A."/>
        </authorList>
    </citation>
    <scope>NUCLEOTIDE SEQUENCE [LARGE SCALE GENOMIC DNA]</scope>
    <source>
        <strain evidence="1 2">ATCC 700314</strain>
    </source>
</reference>
<evidence type="ECO:0000313" key="2">
    <source>
        <dbReference type="Proteomes" id="UP000269692"/>
    </source>
</evidence>
<comment type="caution">
    <text evidence="1">The sequence shown here is derived from an EMBL/GenBank/DDBJ whole genome shotgun (WGS) entry which is preliminary data.</text>
</comment>